<protein>
    <recommendedName>
        <fullName evidence="4">Rho termination factor N-terminal domain-containing protein</fullName>
    </recommendedName>
</protein>
<evidence type="ECO:0000313" key="2">
    <source>
        <dbReference type="EMBL" id="TRX99684.1"/>
    </source>
</evidence>
<feature type="transmembrane region" description="Helical" evidence="1">
    <location>
        <begin position="572"/>
        <end position="594"/>
    </location>
</feature>
<sequence>MAVFNKEGLFVTKKGKYQVDDLVTKLSFVSGTYLAEFLQSIGLTIPRKLRMNVLSKVLKEPVERTIEERKTLADEMGYKLTWFSKFTDTQLVNLLEWYKSTSLGNLYLTGFWRDFLDYIVVKGVSDSDIERLFIEADNSIKSNKRPLTLDFNKALNTVLYDENGEIDGVTQAQFRPVTYKATTLTELRGIGEKYNAPIPKRLKKNEMLQVILDKLKERNELTPDLEKKLKTQNIILLERFAKDHDIKVSTELKKEEIIEFILSNAEETKSTYFVPQSQEVYENLDEPVVKKEVPKPVVKTETVVEPKPMIIEKVVEPTVTPNVVVNADVIDYRPQLDKLTEAFTKLAESFKEKEFSVHIENSIRPEPVVVQEPLIKEEQVVRPQPTNMMVNQEVLIQELLREDDSDAPELDPEKPFEIDGKTMTKEFHYKRGIGVLAALLSLVFAVGFAWVSLLSFGLLIAPFLVEANQMVADLDATMKLVVNYGSIVLSLVNLYAFIKLLRKPSMKSLKVLGVITLFTGFIITGLLVFASIGSKVQVVEQKEASETTKLAEAIEKISHPDSKKKVKKSRGFMFFLLGFITFVLLVFVVFYGIWRLEFTYGYENIPFIGPFLRDSIIEPLFGSAHDMSQYYV</sequence>
<proteinExistence type="predicted"/>
<dbReference type="Proteomes" id="UP000315938">
    <property type="component" value="Unassembled WGS sequence"/>
</dbReference>
<dbReference type="AlphaFoldDB" id="A0A553IHJ6"/>
<name>A0A553IHJ6_ACHLA</name>
<feature type="transmembrane region" description="Helical" evidence="1">
    <location>
        <begin position="510"/>
        <end position="532"/>
    </location>
</feature>
<organism evidence="2 3">
    <name type="scientific">Acholeplasma laidlawii</name>
    <dbReference type="NCBI Taxonomy" id="2148"/>
    <lineage>
        <taxon>Bacteria</taxon>
        <taxon>Bacillati</taxon>
        <taxon>Mycoplasmatota</taxon>
        <taxon>Mollicutes</taxon>
        <taxon>Acholeplasmatales</taxon>
        <taxon>Acholeplasmataceae</taxon>
        <taxon>Acholeplasma</taxon>
    </lineage>
</organism>
<accession>A0A553IHJ6</accession>
<comment type="caution">
    <text evidence="2">The sequence shown here is derived from an EMBL/GenBank/DDBJ whole genome shotgun (WGS) entry which is preliminary data.</text>
</comment>
<keyword evidence="1" id="KW-0812">Transmembrane</keyword>
<reference evidence="2 3" key="1">
    <citation type="submission" date="2019-07" db="EMBL/GenBank/DDBJ databases">
        <title>Genome sequence of Acholeplasma laidlawii strain with increased resistance to erythromycin.</title>
        <authorList>
            <person name="Medvedeva E.S."/>
            <person name="Baranova N.B."/>
            <person name="Siniagina M.N."/>
            <person name="Mouzykantov A."/>
            <person name="Chernova O.A."/>
            <person name="Chernov V.M."/>
        </authorList>
    </citation>
    <scope>NUCLEOTIDE SEQUENCE [LARGE SCALE GENOMIC DNA]</scope>
    <source>
        <strain evidence="2 3">PG8REry</strain>
    </source>
</reference>
<keyword evidence="1" id="KW-1133">Transmembrane helix</keyword>
<dbReference type="GeneID" id="41339037"/>
<evidence type="ECO:0000256" key="1">
    <source>
        <dbReference type="SAM" id="Phobius"/>
    </source>
</evidence>
<dbReference type="RefSeq" id="WP_012242828.1">
    <property type="nucleotide sequence ID" value="NZ_JACAOE010000001.1"/>
</dbReference>
<feature type="transmembrane region" description="Helical" evidence="1">
    <location>
        <begin position="481"/>
        <end position="498"/>
    </location>
</feature>
<gene>
    <name evidence="2" type="ORF">FNV44_01195</name>
</gene>
<evidence type="ECO:0008006" key="4">
    <source>
        <dbReference type="Google" id="ProtNLM"/>
    </source>
</evidence>
<keyword evidence="1" id="KW-0472">Membrane</keyword>
<feature type="transmembrane region" description="Helical" evidence="1">
    <location>
        <begin position="433"/>
        <end position="461"/>
    </location>
</feature>
<evidence type="ECO:0000313" key="3">
    <source>
        <dbReference type="Proteomes" id="UP000315938"/>
    </source>
</evidence>
<dbReference type="EMBL" id="VKID01000001">
    <property type="protein sequence ID" value="TRX99684.1"/>
    <property type="molecule type" value="Genomic_DNA"/>
</dbReference>